<dbReference type="InterPro" id="IPR050670">
    <property type="entry name" value="STAM"/>
</dbReference>
<evidence type="ECO:0000313" key="5">
    <source>
        <dbReference type="EMBL" id="PRP82239.1"/>
    </source>
</evidence>
<dbReference type="EMBL" id="MDYQ01000107">
    <property type="protein sequence ID" value="PRP82239.1"/>
    <property type="molecule type" value="Genomic_DNA"/>
</dbReference>
<name>A0A2P6NE61_9EUKA</name>
<dbReference type="GO" id="GO:0043328">
    <property type="term" value="P:protein transport to vacuole involved in ubiquitin-dependent protein catabolic process via the multivesicular body sorting pathway"/>
    <property type="evidence" value="ECO:0007669"/>
    <property type="project" value="TreeGrafter"/>
</dbReference>
<feature type="compositionally biased region" description="Polar residues" evidence="3">
    <location>
        <begin position="406"/>
        <end position="415"/>
    </location>
</feature>
<dbReference type="PROSITE" id="PS50002">
    <property type="entry name" value="SH3"/>
    <property type="match status" value="1"/>
</dbReference>
<dbReference type="CDD" id="cd00174">
    <property type="entry name" value="SH3"/>
    <property type="match status" value="1"/>
</dbReference>
<dbReference type="InterPro" id="IPR036028">
    <property type="entry name" value="SH3-like_dom_sf"/>
</dbReference>
<proteinExistence type="predicted"/>
<sequence length="777" mass="84508">MSEPNKLATPAGGGPPSRPGSTNAERTSGQPTGPGLVSSLRKEPIMIIQMGNASTVRSLRPSASLDQIHNSNESSKVPVKQAPPVPIQKPASLRSSADLKQMTPQIPNRPNPTNTPVPSEKPTQHKSLRESNSADNLFRPPPEVASRPLSRPGNPQPPNVPAVASRPSLNLLPRPPVANRPSGPLLGHPSPAAPPSTGAPSPSLTGVSSPSQPPISLGRSAEVPNSPPSARAKATETPVKRTGPTIGPRPIMGAVRQNFHNPPTSQSQVQEAAKPVQGEVKGAMPTTPEITRRVRAPTRDEYFARPPKPLPSIPMKQSQPPVTVVTSPPPTPIVVDEESEEEVTVEEPILSKEKRESTIREETSSKEDTTVVVTEEDDLLREIEEFIDILDETSQIPPSSKEETRVSSCNDSPSFVSIEADASSKEKEIVDTLTPTSPTKTKRGPSIAPAVEIFGDKVPTIKPGRNVFIGRKDRAPTDKDRYHVSLKQVIDQAKEEYSITEGKPVEEESGPVVEGEGGLIVEGEGGLIVEEETATPDIVVTEEEEVEVETPKRPRGNRLSKALYPFEGVEEGELTFLAGDTIEVLEDYGDGWCFGNTIEGSFGLFPASYVESLEAQKANEATLRRRESRKALQTEMGATLADISYMVRQKVHSRVENSILEVERDRHMKEMQILRDEHYRLSHIHHQLIPAVDSAERFVEFCSGLSVDITKLDDMLTKLEEDIQTEARGLEKNLTKAVSARRYTSFGSVLMSTVDSASDTRHVFEVLTDALLASQRK</sequence>
<evidence type="ECO:0000313" key="6">
    <source>
        <dbReference type="Proteomes" id="UP000241769"/>
    </source>
</evidence>
<keyword evidence="1 2" id="KW-0728">SH3 domain</keyword>
<feature type="compositionally biased region" description="Polar residues" evidence="3">
    <location>
        <begin position="64"/>
        <end position="75"/>
    </location>
</feature>
<dbReference type="SMART" id="SM00326">
    <property type="entry name" value="SH3"/>
    <property type="match status" value="1"/>
</dbReference>
<feature type="domain" description="SH3" evidence="4">
    <location>
        <begin position="555"/>
        <end position="615"/>
    </location>
</feature>
<evidence type="ECO:0000256" key="3">
    <source>
        <dbReference type="SAM" id="MobiDB-lite"/>
    </source>
</evidence>
<dbReference type="PANTHER" id="PTHR45929:SF3">
    <property type="entry name" value="JAK PATHWAY SIGNAL TRANSDUCTION ADAPTOR MOLECULE"/>
    <property type="match status" value="1"/>
</dbReference>
<organism evidence="5 6">
    <name type="scientific">Planoprotostelium fungivorum</name>
    <dbReference type="NCBI Taxonomy" id="1890364"/>
    <lineage>
        <taxon>Eukaryota</taxon>
        <taxon>Amoebozoa</taxon>
        <taxon>Evosea</taxon>
        <taxon>Variosea</taxon>
        <taxon>Cavosteliida</taxon>
        <taxon>Cavosteliaceae</taxon>
        <taxon>Planoprotostelium</taxon>
    </lineage>
</organism>
<keyword evidence="6" id="KW-1185">Reference proteome</keyword>
<evidence type="ECO:0000256" key="2">
    <source>
        <dbReference type="PROSITE-ProRule" id="PRU00192"/>
    </source>
</evidence>
<dbReference type="Gene3D" id="2.30.30.40">
    <property type="entry name" value="SH3 Domains"/>
    <property type="match status" value="1"/>
</dbReference>
<feature type="region of interest" description="Disordered" evidence="3">
    <location>
        <begin position="1"/>
        <end position="43"/>
    </location>
</feature>
<comment type="caution">
    <text evidence="5">The sequence shown here is derived from an EMBL/GenBank/DDBJ whole genome shotgun (WGS) entry which is preliminary data.</text>
</comment>
<evidence type="ECO:0000256" key="1">
    <source>
        <dbReference type="ARBA" id="ARBA00022443"/>
    </source>
</evidence>
<feature type="compositionally biased region" description="Acidic residues" evidence="3">
    <location>
        <begin position="335"/>
        <end position="345"/>
    </location>
</feature>
<dbReference type="GO" id="GO:0033565">
    <property type="term" value="C:ESCRT-0 complex"/>
    <property type="evidence" value="ECO:0007669"/>
    <property type="project" value="TreeGrafter"/>
</dbReference>
<dbReference type="InterPro" id="IPR001452">
    <property type="entry name" value="SH3_domain"/>
</dbReference>
<dbReference type="SUPFAM" id="SSF50044">
    <property type="entry name" value="SH3-domain"/>
    <property type="match status" value="1"/>
</dbReference>
<accession>A0A2P6NE61</accession>
<protein>
    <recommendedName>
        <fullName evidence="4">SH3 domain-containing protein</fullName>
    </recommendedName>
</protein>
<dbReference type="OrthoDB" id="5983572at2759"/>
<evidence type="ECO:0000259" key="4">
    <source>
        <dbReference type="PROSITE" id="PS50002"/>
    </source>
</evidence>
<feature type="compositionally biased region" description="Basic and acidic residues" evidence="3">
    <location>
        <begin position="349"/>
        <end position="369"/>
    </location>
</feature>
<dbReference type="InParanoid" id="A0A2P6NE61"/>
<feature type="compositionally biased region" description="Polar residues" evidence="3">
    <location>
        <begin position="258"/>
        <end position="270"/>
    </location>
</feature>
<reference evidence="5 6" key="1">
    <citation type="journal article" date="2018" name="Genome Biol. Evol.">
        <title>Multiple Roots of Fruiting Body Formation in Amoebozoa.</title>
        <authorList>
            <person name="Hillmann F."/>
            <person name="Forbes G."/>
            <person name="Novohradska S."/>
            <person name="Ferling I."/>
            <person name="Riege K."/>
            <person name="Groth M."/>
            <person name="Westermann M."/>
            <person name="Marz M."/>
            <person name="Spaller T."/>
            <person name="Winckler T."/>
            <person name="Schaap P."/>
            <person name="Glockner G."/>
        </authorList>
    </citation>
    <scope>NUCLEOTIDE SEQUENCE [LARGE SCALE GENOMIC DNA]</scope>
    <source>
        <strain evidence="5 6">Jena</strain>
    </source>
</reference>
<gene>
    <name evidence="5" type="ORF">PROFUN_06251</name>
</gene>
<dbReference type="AlphaFoldDB" id="A0A2P6NE61"/>
<dbReference type="PANTHER" id="PTHR45929">
    <property type="entry name" value="JAK PATHWAY SIGNAL TRANSDUCTION ADAPTOR MOLECULE"/>
    <property type="match status" value="1"/>
</dbReference>
<feature type="region of interest" description="Disordered" evidence="3">
    <location>
        <begin position="391"/>
        <end position="448"/>
    </location>
</feature>
<feature type="region of interest" description="Disordered" evidence="3">
    <location>
        <begin position="56"/>
        <end position="373"/>
    </location>
</feature>
<dbReference type="Pfam" id="PF14604">
    <property type="entry name" value="SH3_9"/>
    <property type="match status" value="1"/>
</dbReference>
<dbReference type="Proteomes" id="UP000241769">
    <property type="component" value="Unassembled WGS sequence"/>
</dbReference>